<organism evidence="2 3">
    <name type="scientific">Elysia crispata</name>
    <name type="common">lettuce slug</name>
    <dbReference type="NCBI Taxonomy" id="231223"/>
    <lineage>
        <taxon>Eukaryota</taxon>
        <taxon>Metazoa</taxon>
        <taxon>Spiralia</taxon>
        <taxon>Lophotrochozoa</taxon>
        <taxon>Mollusca</taxon>
        <taxon>Gastropoda</taxon>
        <taxon>Heterobranchia</taxon>
        <taxon>Euthyneura</taxon>
        <taxon>Panpulmonata</taxon>
        <taxon>Sacoglossa</taxon>
        <taxon>Placobranchoidea</taxon>
        <taxon>Plakobranchidae</taxon>
        <taxon>Elysia</taxon>
    </lineage>
</organism>
<evidence type="ECO:0000256" key="1">
    <source>
        <dbReference type="SAM" id="MobiDB-lite"/>
    </source>
</evidence>
<dbReference type="AlphaFoldDB" id="A0AAE1DVZ9"/>
<gene>
    <name evidence="2" type="ORF">RRG08_040331</name>
</gene>
<reference evidence="2" key="1">
    <citation type="journal article" date="2023" name="G3 (Bethesda)">
        <title>A reference genome for the long-term kleptoplast-retaining sea slug Elysia crispata morphotype clarki.</title>
        <authorList>
            <person name="Eastman K.E."/>
            <person name="Pendleton A.L."/>
            <person name="Shaikh M.A."/>
            <person name="Suttiyut T."/>
            <person name="Ogas R."/>
            <person name="Tomko P."/>
            <person name="Gavelis G."/>
            <person name="Widhalm J.R."/>
            <person name="Wisecaver J.H."/>
        </authorList>
    </citation>
    <scope>NUCLEOTIDE SEQUENCE</scope>
    <source>
        <strain evidence="2">ECLA1</strain>
    </source>
</reference>
<name>A0AAE1DVZ9_9GAST</name>
<evidence type="ECO:0000313" key="2">
    <source>
        <dbReference type="EMBL" id="KAK3784772.1"/>
    </source>
</evidence>
<accession>A0AAE1DVZ9</accession>
<comment type="caution">
    <text evidence="2">The sequence shown here is derived from an EMBL/GenBank/DDBJ whole genome shotgun (WGS) entry which is preliminary data.</text>
</comment>
<dbReference type="EMBL" id="JAWDGP010002212">
    <property type="protein sequence ID" value="KAK3784772.1"/>
    <property type="molecule type" value="Genomic_DNA"/>
</dbReference>
<proteinExistence type="predicted"/>
<sequence length="188" mass="20631">MDHDLPQQPGSSSSSGSSESSNGQRRIGKMFNVSEAQVLLDSIPTDYGTCTDEEPDSDPDDPDFTPLPNPLPSQTRIDRLTVAAEAEDCGTAGDDEENCRPSGRSVLLTKEFRTFQRMKRNNLIKKKSIYKRIMLILEGKNGKENQKWNGFGLGESVVCEMVEDLFGGGHEKVSGPAFVDSGYPSPNR</sequence>
<dbReference type="Proteomes" id="UP001283361">
    <property type="component" value="Unassembled WGS sequence"/>
</dbReference>
<keyword evidence="3" id="KW-1185">Reference proteome</keyword>
<evidence type="ECO:0000313" key="3">
    <source>
        <dbReference type="Proteomes" id="UP001283361"/>
    </source>
</evidence>
<feature type="compositionally biased region" description="Low complexity" evidence="1">
    <location>
        <begin position="10"/>
        <end position="21"/>
    </location>
</feature>
<protein>
    <submittedName>
        <fullName evidence="2">Uncharacterized protein</fullName>
    </submittedName>
</protein>
<feature type="compositionally biased region" description="Acidic residues" evidence="1">
    <location>
        <begin position="51"/>
        <end position="63"/>
    </location>
</feature>
<feature type="region of interest" description="Disordered" evidence="1">
    <location>
        <begin position="1"/>
        <end position="74"/>
    </location>
</feature>